<name>F2UJV1_SALR5</name>
<dbReference type="Gene3D" id="3.40.710.10">
    <property type="entry name" value="DD-peptidase/beta-lactamase superfamily"/>
    <property type="match status" value="1"/>
</dbReference>
<evidence type="ECO:0000313" key="3">
    <source>
        <dbReference type="EMBL" id="EGD77400.1"/>
    </source>
</evidence>
<dbReference type="OrthoDB" id="10006886at2759"/>
<evidence type="ECO:0000256" key="1">
    <source>
        <dbReference type="SAM" id="MobiDB-lite"/>
    </source>
</evidence>
<dbReference type="InParanoid" id="F2UJV1"/>
<dbReference type="Proteomes" id="UP000007799">
    <property type="component" value="Unassembled WGS sequence"/>
</dbReference>
<dbReference type="GeneID" id="16071302"/>
<feature type="compositionally biased region" description="Acidic residues" evidence="1">
    <location>
        <begin position="184"/>
        <end position="194"/>
    </location>
</feature>
<evidence type="ECO:0000259" key="2">
    <source>
        <dbReference type="Pfam" id="PF00144"/>
    </source>
</evidence>
<feature type="domain" description="Beta-lactamase-related" evidence="2">
    <location>
        <begin position="295"/>
        <end position="529"/>
    </location>
</feature>
<dbReference type="EMBL" id="GL832977">
    <property type="protein sequence ID" value="EGD77400.1"/>
    <property type="molecule type" value="Genomic_DNA"/>
</dbReference>
<dbReference type="InterPro" id="IPR050789">
    <property type="entry name" value="Diverse_Enzym_Activities"/>
</dbReference>
<dbReference type="InterPro" id="IPR012338">
    <property type="entry name" value="Beta-lactam/transpept-like"/>
</dbReference>
<dbReference type="KEGG" id="sre:PTSG_12739"/>
<gene>
    <name evidence="3" type="ORF">PTSG_12739</name>
</gene>
<dbReference type="AlphaFoldDB" id="F2UJV1"/>
<organism evidence="4">
    <name type="scientific">Salpingoeca rosetta (strain ATCC 50818 / BSB-021)</name>
    <dbReference type="NCBI Taxonomy" id="946362"/>
    <lineage>
        <taxon>Eukaryota</taxon>
        <taxon>Choanoflagellata</taxon>
        <taxon>Craspedida</taxon>
        <taxon>Salpingoecidae</taxon>
        <taxon>Salpingoeca</taxon>
    </lineage>
</organism>
<dbReference type="PANTHER" id="PTHR43283">
    <property type="entry name" value="BETA-LACTAMASE-RELATED"/>
    <property type="match status" value="1"/>
</dbReference>
<dbReference type="PANTHER" id="PTHR43283:SF7">
    <property type="entry name" value="BETA-LACTAMASE-RELATED DOMAIN-CONTAINING PROTEIN"/>
    <property type="match status" value="1"/>
</dbReference>
<evidence type="ECO:0000313" key="4">
    <source>
        <dbReference type="Proteomes" id="UP000007799"/>
    </source>
</evidence>
<dbReference type="InterPro" id="IPR001466">
    <property type="entry name" value="Beta-lactam-related"/>
</dbReference>
<reference evidence="3" key="1">
    <citation type="submission" date="2009-08" db="EMBL/GenBank/DDBJ databases">
        <title>Annotation of Salpingoeca rosetta.</title>
        <authorList>
            <consortium name="The Broad Institute Genome Sequencing Platform"/>
            <person name="Russ C."/>
            <person name="Cuomo C."/>
            <person name="Burger G."/>
            <person name="Gray M.W."/>
            <person name="Holland P.W.H."/>
            <person name="King N."/>
            <person name="Lang F.B.F."/>
            <person name="Roger A.J."/>
            <person name="Ruiz-Trillo I."/>
            <person name="Young S.K."/>
            <person name="Zeng Q."/>
            <person name="Gargeya S."/>
            <person name="Alvarado L."/>
            <person name="Berlin A."/>
            <person name="Chapman S.B."/>
            <person name="Chen Z."/>
            <person name="Freedman E."/>
            <person name="Gellesch M."/>
            <person name="Goldberg J."/>
            <person name="Griggs A."/>
            <person name="Gujja S."/>
            <person name="Heilman E."/>
            <person name="Heiman D."/>
            <person name="Howarth C."/>
            <person name="Mehta T."/>
            <person name="Neiman D."/>
            <person name="Pearson M."/>
            <person name="Roberts A."/>
            <person name="Saif S."/>
            <person name="Shea T."/>
            <person name="Shenoy N."/>
            <person name="Sisk P."/>
            <person name="Stolte C."/>
            <person name="Sykes S."/>
            <person name="White J."/>
            <person name="Yandava C."/>
            <person name="Haas B."/>
            <person name="Nusbaum C."/>
            <person name="Birren B."/>
        </authorList>
    </citation>
    <scope>NUCLEOTIDE SEQUENCE [LARGE SCALE GENOMIC DNA]</scope>
    <source>
        <strain evidence="3">ATCC 50818</strain>
    </source>
</reference>
<protein>
    <recommendedName>
        <fullName evidence="2">Beta-lactamase-related domain-containing protein</fullName>
    </recommendedName>
</protein>
<dbReference type="Pfam" id="PF00144">
    <property type="entry name" value="Beta-lactamase"/>
    <property type="match status" value="1"/>
</dbReference>
<accession>F2UJV1</accession>
<proteinExistence type="predicted"/>
<sequence>MEPSKGVRLAVLGAVIAAVLAWAVYETVLRDATAIISSVLALTACTAENVLHVDYAGLASYEAEGYAPYASVWYDADLQSYEARFLAANASAVYVSRLHGCVLQPLSPHMQAARDLYHRAVSAESEQDAAEVGALQSLLAQLRPGGPRQAQAHTADKDKEISTGSRNSGESQADDHRSSSSSDVNDDANDDDDGTGYFGDTALCSDDERLSEEEIAALQAIFDAEIKRGEQQQEHTRGLAAVHCGKLVAESYASWLNITADSAQLGWSRSIWIHSNTLGSQCKTYFFLPTRTSCYLDMDESVDNDLIQLRHLLHMVDGLDYNEHYGMINDPARMLFLERSTAGFARNKAPAHLPGERWCYNSGATNLASWMLRQSFPSWWDYWRFPYEKLFAPIGAKSFVLETDSEGIFVGSSFGFATARDWARFGVLHLQHGRWGEQQVVPASYLRDFTFKRLTVTDDIYSGGWWHPPAGRENVTQLQQDPRTACIAQHIEESAWTTQCIPHEAIIAEGYKGQMLMIIPSKKFVLVRLGHLWDRENRIPFFDDVMRVLNAEV</sequence>
<dbReference type="RefSeq" id="XP_004990744.1">
    <property type="nucleotide sequence ID" value="XM_004990687.1"/>
</dbReference>
<keyword evidence="4" id="KW-1185">Reference proteome</keyword>
<dbReference type="SUPFAM" id="SSF56601">
    <property type="entry name" value="beta-lactamase/transpeptidase-like"/>
    <property type="match status" value="1"/>
</dbReference>
<dbReference type="eggNOG" id="ENOG502ST8R">
    <property type="taxonomic scope" value="Eukaryota"/>
</dbReference>
<feature type="region of interest" description="Disordered" evidence="1">
    <location>
        <begin position="144"/>
        <end position="199"/>
    </location>
</feature>